<evidence type="ECO:0000256" key="1">
    <source>
        <dbReference type="ARBA" id="ARBA00008560"/>
    </source>
</evidence>
<dbReference type="PANTHER" id="PTHR36083">
    <property type="entry name" value="50S RIBOSOMAL PROTEIN L32, CHLOROPLASTIC"/>
    <property type="match status" value="1"/>
</dbReference>
<evidence type="ECO:0000256" key="2">
    <source>
        <dbReference type="ARBA" id="ARBA00022980"/>
    </source>
</evidence>
<evidence type="ECO:0000256" key="3">
    <source>
        <dbReference type="ARBA" id="ARBA00023274"/>
    </source>
</evidence>
<dbReference type="GO" id="GO:0015934">
    <property type="term" value="C:large ribosomal subunit"/>
    <property type="evidence" value="ECO:0007669"/>
    <property type="project" value="InterPro"/>
</dbReference>
<dbReference type="GO" id="GO:0003735">
    <property type="term" value="F:structural constituent of ribosome"/>
    <property type="evidence" value="ECO:0007669"/>
    <property type="project" value="InterPro"/>
</dbReference>
<keyword evidence="3" id="KW-0687">Ribonucleoprotein</keyword>
<sequence>MAVPKKRTSKTKSKTRKATWKKKAYINAQKSLSLGKSLISGKVNSFLYIEDNNKKD</sequence>
<evidence type="ECO:0000313" key="7">
    <source>
        <dbReference type="EMBL" id="ANH09533.1"/>
    </source>
</evidence>
<reference evidence="7" key="1">
    <citation type="submission" date="2015-11" db="EMBL/GenBank/DDBJ databases">
        <authorList>
            <person name="Zhang Y."/>
            <person name="Guo Z."/>
        </authorList>
    </citation>
    <scope>NUCLEOTIDE SEQUENCE</scope>
</reference>
<proteinExistence type="inferred from homology"/>
<dbReference type="InterPro" id="IPR044958">
    <property type="entry name" value="Ribosomal_bL32_plant/cyanobact"/>
</dbReference>
<accession>A0A173FZT3</accession>
<dbReference type="GO" id="GO:0006412">
    <property type="term" value="P:translation"/>
    <property type="evidence" value="ECO:0007669"/>
    <property type="project" value="InterPro"/>
</dbReference>
<dbReference type="NCBIfam" id="TIGR01031">
    <property type="entry name" value="rpmF_bact"/>
    <property type="match status" value="1"/>
</dbReference>
<dbReference type="InterPro" id="IPR011332">
    <property type="entry name" value="Ribosomal_zn-bd"/>
</dbReference>
<protein>
    <recommendedName>
        <fullName evidence="4">Large ribosomal subunit protein bL32c</fullName>
    </recommendedName>
    <alternativeName>
        <fullName evidence="5">50S ribosomal protein L32, chloroplastic</fullName>
    </alternativeName>
</protein>
<evidence type="ECO:0000256" key="4">
    <source>
        <dbReference type="ARBA" id="ARBA00035280"/>
    </source>
</evidence>
<keyword evidence="7" id="KW-0934">Plastid</keyword>
<dbReference type="SUPFAM" id="SSF57829">
    <property type="entry name" value="Zn-binding ribosomal proteins"/>
    <property type="match status" value="1"/>
</dbReference>
<dbReference type="PANTHER" id="PTHR36083:SF1">
    <property type="entry name" value="LARGE RIBOSOMAL SUBUNIT PROTEIN BL32C"/>
    <property type="match status" value="1"/>
</dbReference>
<dbReference type="AlphaFoldDB" id="A0A173FZT3"/>
<geneLocation type="plastid" evidence="7"/>
<dbReference type="InterPro" id="IPR002677">
    <property type="entry name" value="Ribosomal_bL32"/>
</dbReference>
<dbReference type="HAMAP" id="MF_00340">
    <property type="entry name" value="Ribosomal_bL32"/>
    <property type="match status" value="1"/>
</dbReference>
<dbReference type="EMBL" id="KU053957">
    <property type="protein sequence ID" value="ANH09533.1"/>
    <property type="molecule type" value="Genomic_DNA"/>
</dbReference>
<evidence type="ECO:0000256" key="6">
    <source>
        <dbReference type="SAM" id="MobiDB-lite"/>
    </source>
</evidence>
<comment type="similarity">
    <text evidence="1">Belongs to the bacterial ribosomal protein bL32 family.</text>
</comment>
<name>A0A173FZT3_GASCM</name>
<dbReference type="GeneID" id="27983085"/>
<gene>
    <name evidence="7" type="primary">rpl32</name>
</gene>
<dbReference type="Pfam" id="PF01783">
    <property type="entry name" value="Ribosomal_L32p"/>
    <property type="match status" value="1"/>
</dbReference>
<reference evidence="7" key="2">
    <citation type="submission" date="2016-06" db="EMBL/GenBank/DDBJ databases">
        <title>Genomic and phylogenetic analysis of Gastroclonium compressum supports its reinstatement to Coeloseira (Champiaceae, Rhodophyta).</title>
        <authorList>
            <person name="Kilpatrick Z."/>
            <person name="Hughey J.R."/>
        </authorList>
    </citation>
    <scope>NUCLEOTIDE SEQUENCE</scope>
</reference>
<evidence type="ECO:0000256" key="5">
    <source>
        <dbReference type="ARBA" id="ARBA00035431"/>
    </source>
</evidence>
<keyword evidence="2 7" id="KW-0689">Ribosomal protein</keyword>
<feature type="region of interest" description="Disordered" evidence="6">
    <location>
        <begin position="1"/>
        <end position="20"/>
    </location>
</feature>
<organism evidence="7">
    <name type="scientific">Gastroclonium compressum</name>
    <name type="common">Red alga</name>
    <name type="synonym">Coeloseira compressa</name>
    <dbReference type="NCBI Taxonomy" id="1852973"/>
    <lineage>
        <taxon>Eukaryota</taxon>
        <taxon>Rhodophyta</taxon>
        <taxon>Florideophyceae</taxon>
        <taxon>Rhodymeniophycidae</taxon>
        <taxon>Rhodymeniales</taxon>
        <taxon>Champiaceae</taxon>
        <taxon>Coeloseira</taxon>
    </lineage>
</organism>
<dbReference type="RefSeq" id="YP_009257450.1">
    <property type="nucleotide sequence ID" value="NC_030338.1"/>
</dbReference>